<accession>A0ABP0GMY2</accession>
<name>A0ABP0GMY2_CLALP</name>
<evidence type="ECO:0000313" key="2">
    <source>
        <dbReference type="Proteomes" id="UP001642483"/>
    </source>
</evidence>
<proteinExistence type="predicted"/>
<comment type="caution">
    <text evidence="1">The sequence shown here is derived from an EMBL/GenBank/DDBJ whole genome shotgun (WGS) entry which is preliminary data.</text>
</comment>
<protein>
    <submittedName>
        <fullName evidence="1">Uncharacterized protein</fullName>
    </submittedName>
</protein>
<evidence type="ECO:0000313" key="1">
    <source>
        <dbReference type="EMBL" id="CAK8693012.1"/>
    </source>
</evidence>
<dbReference type="EMBL" id="CAWYQH010000130">
    <property type="protein sequence ID" value="CAK8693012.1"/>
    <property type="molecule type" value="Genomic_DNA"/>
</dbReference>
<reference evidence="1 2" key="1">
    <citation type="submission" date="2024-02" db="EMBL/GenBank/DDBJ databases">
        <authorList>
            <person name="Daric V."/>
            <person name="Darras S."/>
        </authorList>
    </citation>
    <scope>NUCLEOTIDE SEQUENCE [LARGE SCALE GENOMIC DNA]</scope>
</reference>
<organism evidence="1 2">
    <name type="scientific">Clavelina lepadiformis</name>
    <name type="common">Light-bulb sea squirt</name>
    <name type="synonym">Ascidia lepadiformis</name>
    <dbReference type="NCBI Taxonomy" id="159417"/>
    <lineage>
        <taxon>Eukaryota</taxon>
        <taxon>Metazoa</taxon>
        <taxon>Chordata</taxon>
        <taxon>Tunicata</taxon>
        <taxon>Ascidiacea</taxon>
        <taxon>Aplousobranchia</taxon>
        <taxon>Clavelinidae</taxon>
        <taxon>Clavelina</taxon>
    </lineage>
</organism>
<sequence length="237" mass="27717">MQTASAFLYRSGRNFSCFGECKTISKKSLVLLGTFLIIVELLCVVKTTKGAQIRLTKSFPVRSSFDFSAEMQDNNRVRRMTGRNHRRRRSCSGKKKYLNTEVVLGINGPNKWCRDHRRQNMIIVRLENEERCPWDIWRIDDKHYLFTMNHGNRILYLARNRKGKLHLTPRGGDPRTSCGNGRNKFTMKWDEHKQSYQLYQGNKYVVRTSSDPMSSQLGETLTLSKDLTQGEEWNLRD</sequence>
<keyword evidence="2" id="KW-1185">Reference proteome</keyword>
<dbReference type="Proteomes" id="UP001642483">
    <property type="component" value="Unassembled WGS sequence"/>
</dbReference>
<gene>
    <name evidence="1" type="ORF">CVLEPA_LOCUS26344</name>
</gene>